<accession>A0A9N7YLB6</accession>
<evidence type="ECO:0000313" key="3">
    <source>
        <dbReference type="Proteomes" id="UP001153269"/>
    </source>
</evidence>
<reference evidence="2" key="1">
    <citation type="submission" date="2020-03" db="EMBL/GenBank/DDBJ databases">
        <authorList>
            <person name="Weist P."/>
        </authorList>
    </citation>
    <scope>NUCLEOTIDE SEQUENCE</scope>
</reference>
<dbReference type="AlphaFoldDB" id="A0A9N7YLB6"/>
<gene>
    <name evidence="2" type="ORF">PLEPLA_LOCUS19206</name>
</gene>
<keyword evidence="3" id="KW-1185">Reference proteome</keyword>
<organism evidence="2 3">
    <name type="scientific">Pleuronectes platessa</name>
    <name type="common">European plaice</name>
    <dbReference type="NCBI Taxonomy" id="8262"/>
    <lineage>
        <taxon>Eukaryota</taxon>
        <taxon>Metazoa</taxon>
        <taxon>Chordata</taxon>
        <taxon>Craniata</taxon>
        <taxon>Vertebrata</taxon>
        <taxon>Euteleostomi</taxon>
        <taxon>Actinopterygii</taxon>
        <taxon>Neopterygii</taxon>
        <taxon>Teleostei</taxon>
        <taxon>Neoteleostei</taxon>
        <taxon>Acanthomorphata</taxon>
        <taxon>Carangaria</taxon>
        <taxon>Pleuronectiformes</taxon>
        <taxon>Pleuronectoidei</taxon>
        <taxon>Pleuronectidae</taxon>
        <taxon>Pleuronectes</taxon>
    </lineage>
</organism>
<comment type="caution">
    <text evidence="2">The sequence shown here is derived from an EMBL/GenBank/DDBJ whole genome shotgun (WGS) entry which is preliminary data.</text>
</comment>
<sequence length="129" mass="15044">MFLYDYTNERRKCDKNEDHRPPLESFGSVTTYVIIHKPLDTRFYKYFVPGSRRHTGAELDAKDHITTTHCPLGALRGKRHRSRKRRERAGGTEWSSSTDPRENNRLSPVMTANPRPLRAQRLEAGPRRP</sequence>
<dbReference type="EMBL" id="CADEAL010001316">
    <property type="protein sequence ID" value="CAB1431207.1"/>
    <property type="molecule type" value="Genomic_DNA"/>
</dbReference>
<protein>
    <submittedName>
        <fullName evidence="2">Uncharacterized protein</fullName>
    </submittedName>
</protein>
<dbReference type="Proteomes" id="UP001153269">
    <property type="component" value="Unassembled WGS sequence"/>
</dbReference>
<evidence type="ECO:0000256" key="1">
    <source>
        <dbReference type="SAM" id="MobiDB-lite"/>
    </source>
</evidence>
<proteinExistence type="predicted"/>
<name>A0A9N7YLB6_PLEPL</name>
<feature type="region of interest" description="Disordered" evidence="1">
    <location>
        <begin position="73"/>
        <end position="129"/>
    </location>
</feature>
<feature type="compositionally biased region" description="Basic residues" evidence="1">
    <location>
        <begin position="76"/>
        <end position="87"/>
    </location>
</feature>
<feature type="compositionally biased region" description="Basic and acidic residues" evidence="1">
    <location>
        <begin position="120"/>
        <end position="129"/>
    </location>
</feature>
<evidence type="ECO:0000313" key="2">
    <source>
        <dbReference type="EMBL" id="CAB1431207.1"/>
    </source>
</evidence>